<comment type="caution">
    <text evidence="5">The sequence shown here is derived from an EMBL/GenBank/DDBJ whole genome shotgun (WGS) entry which is preliminary data.</text>
</comment>
<reference evidence="5" key="1">
    <citation type="submission" date="2021-10" db="EMBL/GenBank/DDBJ databases">
        <title>The diversity and Nitrogen Metabolism of Culturable Nitrate-Utilizing Bacteria Within the Oxygen Minimum Zone of the Changjiang (Yangtze River)Estuary.</title>
        <authorList>
            <person name="Zhang D."/>
            <person name="Zheng J."/>
            <person name="Liu S."/>
            <person name="He W."/>
        </authorList>
    </citation>
    <scope>NUCLEOTIDE SEQUENCE</scope>
    <source>
        <strain evidence="5">FXH-223</strain>
    </source>
</reference>
<keyword evidence="2" id="KW-0238">DNA-binding</keyword>
<evidence type="ECO:0000256" key="3">
    <source>
        <dbReference type="ARBA" id="ARBA00023163"/>
    </source>
</evidence>
<dbReference type="RefSeq" id="WP_204429586.1">
    <property type="nucleotide sequence ID" value="NZ_ARXL01000035.1"/>
</dbReference>
<protein>
    <submittedName>
        <fullName evidence="5">AraC family transcriptional regulator</fullName>
    </submittedName>
</protein>
<sequence length="345" mass="39498">MDPLGFISVAALRQYLASARAREVDVDQALATAGLAEEELTDPEARIRGARFERLLNELIRRSDDPLFGLHTCELVQPGSYNVMGYIAMSAATIGEALSKVSRYEKLVGDMGTTETRLHADRSEILWHCRYPRQPARRHLIDNVLGSWLHYTRWLTGDLHLAPDEVWFEHPEPRYLYEVHEYERVFGCPVRFRRPYSALIGHPRMLDYPLRQPDATLLSTLEAHAVRQLRALGIATSLGERVRQYLQAALGGPLPDRDQVARAMRLNTRTLHRRLAAEGTGWQRILDEVRLERARQQLRDSDLSQSEIALDLGYADIRCFQRSFKRHTGLTPGQWRRQAQAEAAL</sequence>
<dbReference type="GO" id="GO:0005829">
    <property type="term" value="C:cytosol"/>
    <property type="evidence" value="ECO:0007669"/>
    <property type="project" value="TreeGrafter"/>
</dbReference>
<dbReference type="SUPFAM" id="SSF46689">
    <property type="entry name" value="Homeodomain-like"/>
    <property type="match status" value="1"/>
</dbReference>
<keyword evidence="1" id="KW-0805">Transcription regulation</keyword>
<dbReference type="PANTHER" id="PTHR47894">
    <property type="entry name" value="HTH-TYPE TRANSCRIPTIONAL REGULATOR GADX"/>
    <property type="match status" value="1"/>
</dbReference>
<keyword evidence="6" id="KW-1185">Reference proteome</keyword>
<dbReference type="EMBL" id="JAJGNA010000003">
    <property type="protein sequence ID" value="MCC4307767.1"/>
    <property type="molecule type" value="Genomic_DNA"/>
</dbReference>
<keyword evidence="3" id="KW-0804">Transcription</keyword>
<evidence type="ECO:0000313" key="5">
    <source>
        <dbReference type="EMBL" id="MCC4307767.1"/>
    </source>
</evidence>
<evidence type="ECO:0000256" key="2">
    <source>
        <dbReference type="ARBA" id="ARBA00023125"/>
    </source>
</evidence>
<dbReference type="GO" id="GO:0003700">
    <property type="term" value="F:DNA-binding transcription factor activity"/>
    <property type="evidence" value="ECO:0007669"/>
    <property type="project" value="InterPro"/>
</dbReference>
<proteinExistence type="predicted"/>
<dbReference type="PANTHER" id="PTHR47894:SF1">
    <property type="entry name" value="HTH-TYPE TRANSCRIPTIONAL REGULATOR VQSM"/>
    <property type="match status" value="1"/>
</dbReference>
<dbReference type="Gene3D" id="1.10.10.60">
    <property type="entry name" value="Homeodomain-like"/>
    <property type="match status" value="1"/>
</dbReference>
<feature type="domain" description="HTH araC/xylS-type" evidence="4">
    <location>
        <begin position="240"/>
        <end position="338"/>
    </location>
</feature>
<dbReference type="SMART" id="SM00342">
    <property type="entry name" value="HTH_ARAC"/>
    <property type="match status" value="1"/>
</dbReference>
<dbReference type="InterPro" id="IPR009057">
    <property type="entry name" value="Homeodomain-like_sf"/>
</dbReference>
<dbReference type="Proteomes" id="UP001108027">
    <property type="component" value="Unassembled WGS sequence"/>
</dbReference>
<dbReference type="PROSITE" id="PS01124">
    <property type="entry name" value="HTH_ARAC_FAMILY_2"/>
    <property type="match status" value="1"/>
</dbReference>
<dbReference type="AlphaFoldDB" id="A0A9Q3UIS9"/>
<evidence type="ECO:0000313" key="6">
    <source>
        <dbReference type="Proteomes" id="UP001108027"/>
    </source>
</evidence>
<organism evidence="5 6">
    <name type="scientific">Alloalcanivorax marinus</name>
    <dbReference type="NCBI Taxonomy" id="1177169"/>
    <lineage>
        <taxon>Bacteria</taxon>
        <taxon>Pseudomonadati</taxon>
        <taxon>Pseudomonadota</taxon>
        <taxon>Gammaproteobacteria</taxon>
        <taxon>Oceanospirillales</taxon>
        <taxon>Alcanivoracaceae</taxon>
        <taxon>Alloalcanivorax</taxon>
    </lineage>
</organism>
<evidence type="ECO:0000256" key="1">
    <source>
        <dbReference type="ARBA" id="ARBA00023015"/>
    </source>
</evidence>
<dbReference type="Pfam" id="PF12833">
    <property type="entry name" value="HTH_18"/>
    <property type="match status" value="1"/>
</dbReference>
<name>A0A9Q3UIS9_9GAMM</name>
<dbReference type="InterPro" id="IPR032687">
    <property type="entry name" value="AraC-type_N"/>
</dbReference>
<dbReference type="Pfam" id="PF12625">
    <property type="entry name" value="Arabinose_bd"/>
    <property type="match status" value="1"/>
</dbReference>
<accession>A0A9Q3UIS9</accession>
<gene>
    <name evidence="5" type="ORF">LL252_04200</name>
</gene>
<dbReference type="InterPro" id="IPR018060">
    <property type="entry name" value="HTH_AraC"/>
</dbReference>
<evidence type="ECO:0000259" key="4">
    <source>
        <dbReference type="PROSITE" id="PS01124"/>
    </source>
</evidence>
<dbReference type="GO" id="GO:0000976">
    <property type="term" value="F:transcription cis-regulatory region binding"/>
    <property type="evidence" value="ECO:0007669"/>
    <property type="project" value="TreeGrafter"/>
</dbReference>